<evidence type="ECO:0000313" key="3">
    <source>
        <dbReference type="Proteomes" id="UP000004221"/>
    </source>
</evidence>
<evidence type="ECO:0000313" key="2">
    <source>
        <dbReference type="EMBL" id="CCF85963.1"/>
    </source>
</evidence>
<comment type="caution">
    <text evidence="2">The sequence shown here is derived from an EMBL/GenBank/DDBJ whole genome shotgun (WGS) entry which is preliminary data.</text>
</comment>
<keyword evidence="1" id="KW-0472">Membrane</keyword>
<organism evidence="2 3">
    <name type="scientific">Nitrolancea hollandica Lb</name>
    <dbReference type="NCBI Taxonomy" id="1129897"/>
    <lineage>
        <taxon>Bacteria</taxon>
        <taxon>Pseudomonadati</taxon>
        <taxon>Thermomicrobiota</taxon>
        <taxon>Thermomicrobia</taxon>
        <taxon>Sphaerobacterales</taxon>
        <taxon>Sphaerobacterineae</taxon>
        <taxon>Sphaerobacteraceae</taxon>
        <taxon>Nitrolancea</taxon>
    </lineage>
</organism>
<dbReference type="AlphaFoldDB" id="I4EMQ0"/>
<accession>I4EMQ0</accession>
<reference evidence="2 3" key="1">
    <citation type="journal article" date="2012" name="ISME J.">
        <title>Nitrification expanded: discovery, physiology and genomics of a nitrite-oxidizing bacterium from the phylum Chloroflexi.</title>
        <authorList>
            <person name="Sorokin D.Y."/>
            <person name="Lucker S."/>
            <person name="Vejmelkova D."/>
            <person name="Kostrikina N.A."/>
            <person name="Kleerebezem R."/>
            <person name="Rijpstra W.I."/>
            <person name="Damste J.S."/>
            <person name="Le Paslier D."/>
            <person name="Muyzer G."/>
            <person name="Wagner M."/>
            <person name="van Loosdrecht M.C."/>
            <person name="Daims H."/>
        </authorList>
    </citation>
    <scope>NUCLEOTIDE SEQUENCE [LARGE SCALE GENOMIC DNA]</scope>
    <source>
        <strain evidence="3">none</strain>
    </source>
</reference>
<evidence type="ECO:0000256" key="1">
    <source>
        <dbReference type="SAM" id="Phobius"/>
    </source>
</evidence>
<dbReference type="Proteomes" id="UP000004221">
    <property type="component" value="Unassembled WGS sequence"/>
</dbReference>
<proteinExistence type="predicted"/>
<name>I4EMQ0_9BACT</name>
<keyword evidence="1" id="KW-0812">Transmembrane</keyword>
<feature type="transmembrane region" description="Helical" evidence="1">
    <location>
        <begin position="37"/>
        <end position="62"/>
    </location>
</feature>
<sequence length="71" mass="7699">MPFSVFFGIDMVLNLVALLAFNWVLRTLRGPVSIRGVKLGLAVGLIGGTLLLDMFVSIGLFVQALRGHLPF</sequence>
<protein>
    <submittedName>
        <fullName evidence="2">Uncharacterized protein</fullName>
    </submittedName>
</protein>
<dbReference type="EMBL" id="CAGS01000593">
    <property type="protein sequence ID" value="CCF85963.1"/>
    <property type="molecule type" value="Genomic_DNA"/>
</dbReference>
<feature type="transmembrane region" description="Helical" evidence="1">
    <location>
        <begin position="6"/>
        <end position="25"/>
    </location>
</feature>
<keyword evidence="1" id="KW-1133">Transmembrane helix</keyword>
<keyword evidence="3" id="KW-1185">Reference proteome</keyword>
<gene>
    <name evidence="2" type="ORF">NITHO_6320002</name>
</gene>